<name>A0A1U7CPA9_9BACT</name>
<dbReference type="CDD" id="cd06257">
    <property type="entry name" value="DnaJ"/>
    <property type="match status" value="1"/>
</dbReference>
<accession>A0A1U7CPA9</accession>
<dbReference type="EMBL" id="CP019082">
    <property type="protein sequence ID" value="APW60767.1"/>
    <property type="molecule type" value="Genomic_DNA"/>
</dbReference>
<feature type="domain" description="J" evidence="1">
    <location>
        <begin position="152"/>
        <end position="214"/>
    </location>
</feature>
<dbReference type="KEGG" id="pbor:BSF38_02256"/>
<evidence type="ECO:0000259" key="1">
    <source>
        <dbReference type="PROSITE" id="PS50076"/>
    </source>
</evidence>
<organism evidence="2 3">
    <name type="scientific">Paludisphaera borealis</name>
    <dbReference type="NCBI Taxonomy" id="1387353"/>
    <lineage>
        <taxon>Bacteria</taxon>
        <taxon>Pseudomonadati</taxon>
        <taxon>Planctomycetota</taxon>
        <taxon>Planctomycetia</taxon>
        <taxon>Isosphaerales</taxon>
        <taxon>Isosphaeraceae</taxon>
        <taxon>Paludisphaera</taxon>
    </lineage>
</organism>
<dbReference type="Gene3D" id="1.10.287.110">
    <property type="entry name" value="DnaJ domain"/>
    <property type="match status" value="1"/>
</dbReference>
<dbReference type="OrthoDB" id="292881at2"/>
<evidence type="ECO:0000313" key="3">
    <source>
        <dbReference type="Proteomes" id="UP000186309"/>
    </source>
</evidence>
<proteinExistence type="predicted"/>
<sequence length="214" mass="24389">MFLMPKSVNGKSHKQIVEASRKRARVQFRVIHDLGWIEETEADVWAQAKAEHPHRREFLDHWQSQVRSLFVTSSLSDVRAWSTFARAYEDHAHIRAALVRWEAEALDLLEDPKTLWTWKQFSIPSPWGDRVCSDWVEANERKVASLAPRGVPCFVALGLTFPSTVDEIQAAYRRLAVEAHPDRGGSNEAMAALTKARATALSMSRYARPRKARA</sequence>
<reference evidence="3" key="1">
    <citation type="submission" date="2016-12" db="EMBL/GenBank/DDBJ databases">
        <title>Comparative genomics of four Isosphaeraceae planctomycetes: a common pool of plasmids and glycoside hydrolase genes.</title>
        <authorList>
            <person name="Ivanova A."/>
        </authorList>
    </citation>
    <scope>NUCLEOTIDE SEQUENCE [LARGE SCALE GENOMIC DNA]</scope>
    <source>
        <strain evidence="3">PX4</strain>
    </source>
</reference>
<dbReference type="InterPro" id="IPR001623">
    <property type="entry name" value="DnaJ_domain"/>
</dbReference>
<evidence type="ECO:0000313" key="2">
    <source>
        <dbReference type="EMBL" id="APW60767.1"/>
    </source>
</evidence>
<protein>
    <recommendedName>
        <fullName evidence="1">J domain-containing protein</fullName>
    </recommendedName>
</protein>
<gene>
    <name evidence="2" type="ORF">BSF38_02256</name>
</gene>
<dbReference type="PROSITE" id="PS50076">
    <property type="entry name" value="DNAJ_2"/>
    <property type="match status" value="1"/>
</dbReference>
<dbReference type="RefSeq" id="WP_076345624.1">
    <property type="nucleotide sequence ID" value="NZ_CP019082.1"/>
</dbReference>
<dbReference type="AlphaFoldDB" id="A0A1U7CPA9"/>
<dbReference type="InterPro" id="IPR036869">
    <property type="entry name" value="J_dom_sf"/>
</dbReference>
<dbReference type="Proteomes" id="UP000186309">
    <property type="component" value="Chromosome"/>
</dbReference>
<keyword evidence="3" id="KW-1185">Reference proteome</keyword>
<dbReference type="SUPFAM" id="SSF46565">
    <property type="entry name" value="Chaperone J-domain"/>
    <property type="match status" value="1"/>
</dbReference>